<comment type="caution">
    <text evidence="5">The sequence shown here is derived from an EMBL/GenBank/DDBJ whole genome shotgun (WGS) entry which is preliminary data.</text>
</comment>
<dbReference type="AlphaFoldDB" id="E6PJD8"/>
<dbReference type="NCBIfam" id="NF041893">
    <property type="entry name" value="TraI_MobP_relax"/>
    <property type="match status" value="1"/>
</dbReference>
<evidence type="ECO:0000256" key="1">
    <source>
        <dbReference type="SAM" id="MobiDB-lite"/>
    </source>
</evidence>
<name>E6PJD8_9ZZZZ</name>
<feature type="region of interest" description="Disordered" evidence="1">
    <location>
        <begin position="1"/>
        <end position="22"/>
    </location>
</feature>
<feature type="compositionally biased region" description="Basic and acidic residues" evidence="1">
    <location>
        <begin position="528"/>
        <end position="539"/>
    </location>
</feature>
<feature type="domain" description="MobA/VirD2-like nuclease" evidence="2">
    <location>
        <begin position="45"/>
        <end position="163"/>
    </location>
</feature>
<evidence type="ECO:0000259" key="2">
    <source>
        <dbReference type="Pfam" id="PF03432"/>
    </source>
</evidence>
<feature type="domain" description="TraI-like middle" evidence="4">
    <location>
        <begin position="195"/>
        <end position="278"/>
    </location>
</feature>
<feature type="domain" description="Large polyvalent protein-associated" evidence="3">
    <location>
        <begin position="447"/>
        <end position="525"/>
    </location>
</feature>
<dbReference type="InterPro" id="IPR005094">
    <property type="entry name" value="Endonuclease_MobA/VirD2"/>
</dbReference>
<proteinExistence type="predicted"/>
<evidence type="ECO:0000259" key="4">
    <source>
        <dbReference type="Pfam" id="PF22863"/>
    </source>
</evidence>
<dbReference type="Pfam" id="PF18821">
    <property type="entry name" value="LPD7"/>
    <property type="match status" value="1"/>
</dbReference>
<dbReference type="InterPro" id="IPR049751">
    <property type="entry name" value="TraI/MobA_relaxases"/>
</dbReference>
<reference evidence="5" key="1">
    <citation type="submission" date="2009-10" db="EMBL/GenBank/DDBJ databases">
        <title>Diversity of trophic interactions inside an arsenic-rich microbial ecosystem.</title>
        <authorList>
            <person name="Bertin P.N."/>
            <person name="Heinrich-Salmeron A."/>
            <person name="Pelletier E."/>
            <person name="Goulhen-Chollet F."/>
            <person name="Arsene-Ploetze F."/>
            <person name="Gallien S."/>
            <person name="Calteau A."/>
            <person name="Vallenet D."/>
            <person name="Casiot C."/>
            <person name="Chane-Woon-Ming B."/>
            <person name="Giloteaux L."/>
            <person name="Barakat M."/>
            <person name="Bonnefoy V."/>
            <person name="Bruneel O."/>
            <person name="Chandler M."/>
            <person name="Cleiss J."/>
            <person name="Duran R."/>
            <person name="Elbaz-Poulichet F."/>
            <person name="Fonknechten N."/>
            <person name="Lauga B."/>
            <person name="Mornico D."/>
            <person name="Ortet P."/>
            <person name="Schaeffer C."/>
            <person name="Siguier P."/>
            <person name="Alexander Thil Smith A."/>
            <person name="Van Dorsselaer A."/>
            <person name="Weissenbach J."/>
            <person name="Medigue C."/>
            <person name="Le Paslier D."/>
        </authorList>
    </citation>
    <scope>NUCLEOTIDE SEQUENCE</scope>
</reference>
<feature type="region of interest" description="Disordered" evidence="1">
    <location>
        <begin position="528"/>
        <end position="553"/>
    </location>
</feature>
<dbReference type="Pfam" id="PF22863">
    <property type="entry name" value="TraI_middle"/>
    <property type="match status" value="1"/>
</dbReference>
<sequence length="553" mass="60796">MTIVKQVPNPKKSAGKGARVRSLSDYIRGGQERDPRSSETCLHFGAVGFLSDDDAAQQAEMLALAQDAKRSLDPIEHIVVSWPALERPTPQQCDAVVQTLLQHFGMAQHQAFYGLHSDTDNRHLHVMLNRVDPLTGRAKQIHHGWTHEAMQQVSALIDHDHGWMREPGARWAVLDGRLTEVDPANPRPPLPQPMRDQEIRTGEKSAVRLAQERAAPMLKAAQTWEQLHRELAAIGMRYETKGSGALLYVGEQPIKASDVGSPFSLSKLQKRLGDYQPAPPGLQVAAAPAPEPIRPAATPAATFAHYAKARRESQEHAQRLRLGINAEFAAERRALAKTHAAERQDVLGGDWRGKGVALNVMRSLLAAEHARAKARMIEDQKARRKVARAPAFPSIEDWLGQQHGQQAAQDYRRGEQVGVLRAAGEALEPPTPRGMLAYQGEAHGNVVRYTRSTDGRLGFIDTGPTIQVVDTAQDALQAALQLAEQRYGVVKIEGSAEFRARAAREAARLNIRVADPDLQAIVQAEREAMRQRKSERQHGLDAPQRGAGMGRGG</sequence>
<evidence type="ECO:0000259" key="3">
    <source>
        <dbReference type="Pfam" id="PF18821"/>
    </source>
</evidence>
<dbReference type="InterPro" id="IPR040677">
    <property type="entry name" value="LPD7"/>
</dbReference>
<dbReference type="Pfam" id="PF03432">
    <property type="entry name" value="Relaxase"/>
    <property type="match status" value="1"/>
</dbReference>
<accession>E6PJD8</accession>
<protein>
    <submittedName>
        <fullName evidence="5">Protein mobA (Modular protein)</fullName>
    </submittedName>
</protein>
<dbReference type="InterPro" id="IPR054462">
    <property type="entry name" value="TraI_M"/>
</dbReference>
<dbReference type="EMBL" id="CABL01000021">
    <property type="protein sequence ID" value="CBH76600.1"/>
    <property type="molecule type" value="Genomic_DNA"/>
</dbReference>
<evidence type="ECO:0000313" key="5">
    <source>
        <dbReference type="EMBL" id="CBH76600.1"/>
    </source>
</evidence>
<organism evidence="5">
    <name type="scientific">mine drainage metagenome</name>
    <dbReference type="NCBI Taxonomy" id="410659"/>
    <lineage>
        <taxon>unclassified sequences</taxon>
        <taxon>metagenomes</taxon>
        <taxon>ecological metagenomes</taxon>
    </lineage>
</organism>
<gene>
    <name evidence="5" type="ORF">CARN1_2387</name>
</gene>